<organism evidence="1 2">
    <name type="scientific">Candidatus Magasanikbacteria bacterium GW2011_GWE2_42_7</name>
    <dbReference type="NCBI Taxonomy" id="1619052"/>
    <lineage>
        <taxon>Bacteria</taxon>
        <taxon>Candidatus Magasanikiibacteriota</taxon>
    </lineage>
</organism>
<protein>
    <submittedName>
        <fullName evidence="1">Pyrophosphatase</fullName>
    </submittedName>
</protein>
<dbReference type="GO" id="GO:0047429">
    <property type="term" value="F:nucleoside triphosphate diphosphatase activity"/>
    <property type="evidence" value="ECO:0007669"/>
    <property type="project" value="InterPro"/>
</dbReference>
<dbReference type="AlphaFoldDB" id="A0A0G1BAH4"/>
<dbReference type="SUPFAM" id="SSF101386">
    <property type="entry name" value="all-alpha NTP pyrophosphatases"/>
    <property type="match status" value="1"/>
</dbReference>
<dbReference type="GO" id="GO:0009143">
    <property type="term" value="P:nucleoside triphosphate catabolic process"/>
    <property type="evidence" value="ECO:0007669"/>
    <property type="project" value="InterPro"/>
</dbReference>
<evidence type="ECO:0000313" key="2">
    <source>
        <dbReference type="Proteomes" id="UP000033867"/>
    </source>
</evidence>
<dbReference type="EMBL" id="LCEK01000057">
    <property type="protein sequence ID" value="KKS70375.1"/>
    <property type="molecule type" value="Genomic_DNA"/>
</dbReference>
<name>A0A0G1BAH4_9BACT</name>
<dbReference type="Gene3D" id="1.10.287.1080">
    <property type="entry name" value="MazG-like"/>
    <property type="match status" value="1"/>
</dbReference>
<dbReference type="InterPro" id="IPR025984">
    <property type="entry name" value="DCTPP"/>
</dbReference>
<dbReference type="Pfam" id="PF12643">
    <property type="entry name" value="MazG-like"/>
    <property type="match status" value="1"/>
</dbReference>
<dbReference type="Proteomes" id="UP000033867">
    <property type="component" value="Unassembled WGS sequence"/>
</dbReference>
<gene>
    <name evidence="1" type="ORF">UV42_C0057G0001</name>
</gene>
<dbReference type="PATRIC" id="fig|1619052.3.peg.985"/>
<reference evidence="1 2" key="1">
    <citation type="journal article" date="2015" name="Nature">
        <title>rRNA introns, odd ribosomes, and small enigmatic genomes across a large radiation of phyla.</title>
        <authorList>
            <person name="Brown C.T."/>
            <person name="Hug L.A."/>
            <person name="Thomas B.C."/>
            <person name="Sharon I."/>
            <person name="Castelle C.J."/>
            <person name="Singh A."/>
            <person name="Wilkins M.J."/>
            <person name="Williams K.H."/>
            <person name="Banfield J.F."/>
        </authorList>
    </citation>
    <scope>NUCLEOTIDE SEQUENCE [LARGE SCALE GENOMIC DNA]</scope>
</reference>
<comment type="caution">
    <text evidence="1">The sequence shown here is derived from an EMBL/GenBank/DDBJ whole genome shotgun (WGS) entry which is preliminary data.</text>
</comment>
<accession>A0A0G1BAH4</accession>
<evidence type="ECO:0000313" key="1">
    <source>
        <dbReference type="EMBL" id="KKS70375.1"/>
    </source>
</evidence>
<sequence>MTNLKELQQAVWENKVKHGFNTTDVPLEFSYTYGELAEAFHAYRKKLPDIGEELADVMIYLLGLATILHVDLEDELVKKIEKNAKRKYEMIDGVLTRKEEAEI</sequence>
<proteinExistence type="predicted"/>